<gene>
    <name evidence="1" type="ORF">BJ322DRAFT_801156</name>
</gene>
<proteinExistence type="predicted"/>
<reference evidence="1" key="2">
    <citation type="submission" date="2020-11" db="EMBL/GenBank/DDBJ databases">
        <authorList>
            <consortium name="DOE Joint Genome Institute"/>
            <person name="Kuo A."/>
            <person name="Miyauchi S."/>
            <person name="Kiss E."/>
            <person name="Drula E."/>
            <person name="Kohler A."/>
            <person name="Sanchez-Garcia M."/>
            <person name="Andreopoulos B."/>
            <person name="Barry K.W."/>
            <person name="Bonito G."/>
            <person name="Buee M."/>
            <person name="Carver A."/>
            <person name="Chen C."/>
            <person name="Cichocki N."/>
            <person name="Clum A."/>
            <person name="Culley D."/>
            <person name="Crous P.W."/>
            <person name="Fauchery L."/>
            <person name="Girlanda M."/>
            <person name="Hayes R."/>
            <person name="Keri Z."/>
            <person name="Labutti K."/>
            <person name="Lipzen A."/>
            <person name="Lombard V."/>
            <person name="Magnuson J."/>
            <person name="Maillard F."/>
            <person name="Morin E."/>
            <person name="Murat C."/>
            <person name="Nolan M."/>
            <person name="Ohm R."/>
            <person name="Pangilinan J."/>
            <person name="Pereira M."/>
            <person name="Perotto S."/>
            <person name="Peter M."/>
            <person name="Riley R."/>
            <person name="Sitrit Y."/>
            <person name="Stielow B."/>
            <person name="Szollosi G."/>
            <person name="Zifcakova L."/>
            <person name="Stursova M."/>
            <person name="Spatafora J.W."/>
            <person name="Tedersoo L."/>
            <person name="Vaario L.-M."/>
            <person name="Yamada A."/>
            <person name="Yan M."/>
            <person name="Wang P."/>
            <person name="Xu J."/>
            <person name="Bruns T."/>
            <person name="Baldrian P."/>
            <person name="Vilgalys R."/>
            <person name="Henrissat B."/>
            <person name="Grigoriev I.V."/>
            <person name="Hibbett D."/>
            <person name="Nagy L.G."/>
            <person name="Martin F.M."/>
        </authorList>
    </citation>
    <scope>NUCLEOTIDE SEQUENCE</scope>
    <source>
        <strain evidence="1">UH-Tt-Lm1</strain>
    </source>
</reference>
<sequence>MTTPAPADWQNTGTFGPEQADLDVAYATSLPPEASLAWVEARLAEVQSHLANLGAGRNMLIPIYHLPRIVLVQIFSWVALSHPSSKSEKDLHRFPMNQTKDLMHISHACKLFRDAALHRQELWVRVNLKYPDLAKAFLDRSGDKPVTVFLYPPRPEGRAVKRRIPLEASTLEILRPHLTRITNLDLTFTTQSRSRHDVGDPLAMHMPALETLQVRNVWKEGEDVEGFDPDSPEVLPPVFSTPNEPYPRLRKVTLMGIDAPWDSSLFNGLTELNLSLQTHEHAPKLEEFLKVLAQCPGLEKLHLWNSGPKELPDSPTTPYVETKVRLPHLQDLSIIQDRGRYMDTPLLLSGVSIPPSAKIHIQCNEAIAPIIPFSVMFPPGHPFIAELPKYGTFKHLHSFTFFHFRLIDESGGGSLSFRVNRQNQSVPAAASILDFFKAFGESARYAEIYPGSDGNPWVQVLRTLPNVESLRMKRELDHGDFVSASSTEVCPKLKKLAFEYYSHTADHQSKWLAVVKARAANGMKLEEFNLTFAQGEEFLTAEAVSELKLYTGKFSRQKI</sequence>
<evidence type="ECO:0000313" key="2">
    <source>
        <dbReference type="Proteomes" id="UP000736335"/>
    </source>
</evidence>
<name>A0A9P6HEB5_9AGAM</name>
<comment type="caution">
    <text evidence="1">The sequence shown here is derived from an EMBL/GenBank/DDBJ whole genome shotgun (WGS) entry which is preliminary data.</text>
</comment>
<evidence type="ECO:0008006" key="3">
    <source>
        <dbReference type="Google" id="ProtNLM"/>
    </source>
</evidence>
<dbReference type="Proteomes" id="UP000736335">
    <property type="component" value="Unassembled WGS sequence"/>
</dbReference>
<dbReference type="AlphaFoldDB" id="A0A9P6HEB5"/>
<dbReference type="EMBL" id="WIUZ02000007">
    <property type="protein sequence ID" value="KAF9784984.1"/>
    <property type="molecule type" value="Genomic_DNA"/>
</dbReference>
<organism evidence="1 2">
    <name type="scientific">Thelephora terrestris</name>
    <dbReference type="NCBI Taxonomy" id="56493"/>
    <lineage>
        <taxon>Eukaryota</taxon>
        <taxon>Fungi</taxon>
        <taxon>Dikarya</taxon>
        <taxon>Basidiomycota</taxon>
        <taxon>Agaricomycotina</taxon>
        <taxon>Agaricomycetes</taxon>
        <taxon>Thelephorales</taxon>
        <taxon>Thelephoraceae</taxon>
        <taxon>Thelephora</taxon>
    </lineage>
</organism>
<evidence type="ECO:0000313" key="1">
    <source>
        <dbReference type="EMBL" id="KAF9784984.1"/>
    </source>
</evidence>
<keyword evidence="2" id="KW-1185">Reference proteome</keyword>
<reference evidence="1" key="1">
    <citation type="journal article" date="2020" name="Nat. Commun.">
        <title>Large-scale genome sequencing of mycorrhizal fungi provides insights into the early evolution of symbiotic traits.</title>
        <authorList>
            <person name="Miyauchi S."/>
            <person name="Kiss E."/>
            <person name="Kuo A."/>
            <person name="Drula E."/>
            <person name="Kohler A."/>
            <person name="Sanchez-Garcia M."/>
            <person name="Morin E."/>
            <person name="Andreopoulos B."/>
            <person name="Barry K.W."/>
            <person name="Bonito G."/>
            <person name="Buee M."/>
            <person name="Carver A."/>
            <person name="Chen C."/>
            <person name="Cichocki N."/>
            <person name="Clum A."/>
            <person name="Culley D."/>
            <person name="Crous P.W."/>
            <person name="Fauchery L."/>
            <person name="Girlanda M."/>
            <person name="Hayes R.D."/>
            <person name="Keri Z."/>
            <person name="LaButti K."/>
            <person name="Lipzen A."/>
            <person name="Lombard V."/>
            <person name="Magnuson J."/>
            <person name="Maillard F."/>
            <person name="Murat C."/>
            <person name="Nolan M."/>
            <person name="Ohm R.A."/>
            <person name="Pangilinan J."/>
            <person name="Pereira M.F."/>
            <person name="Perotto S."/>
            <person name="Peter M."/>
            <person name="Pfister S."/>
            <person name="Riley R."/>
            <person name="Sitrit Y."/>
            <person name="Stielow J.B."/>
            <person name="Szollosi G."/>
            <person name="Zifcakova L."/>
            <person name="Stursova M."/>
            <person name="Spatafora J.W."/>
            <person name="Tedersoo L."/>
            <person name="Vaario L.M."/>
            <person name="Yamada A."/>
            <person name="Yan M."/>
            <person name="Wang P."/>
            <person name="Xu J."/>
            <person name="Bruns T."/>
            <person name="Baldrian P."/>
            <person name="Vilgalys R."/>
            <person name="Dunand C."/>
            <person name="Henrissat B."/>
            <person name="Grigoriev I.V."/>
            <person name="Hibbett D."/>
            <person name="Nagy L.G."/>
            <person name="Martin F.M."/>
        </authorList>
    </citation>
    <scope>NUCLEOTIDE SEQUENCE</scope>
    <source>
        <strain evidence="1">UH-Tt-Lm1</strain>
    </source>
</reference>
<dbReference type="OrthoDB" id="3352270at2759"/>
<accession>A0A9P6HEB5</accession>
<protein>
    <recommendedName>
        <fullName evidence="3">F-box domain-containing protein</fullName>
    </recommendedName>
</protein>